<feature type="DNA-binding region" description="H-T-H motif" evidence="4">
    <location>
        <begin position="37"/>
        <end position="56"/>
    </location>
</feature>
<keyword evidence="3" id="KW-0804">Transcription</keyword>
<name>A0A2N5WYV0_9GAMM</name>
<dbReference type="SUPFAM" id="SSF46689">
    <property type="entry name" value="Homeodomain-like"/>
    <property type="match status" value="1"/>
</dbReference>
<dbReference type="EMBL" id="PKUS01000029">
    <property type="protein sequence ID" value="PLW67425.1"/>
    <property type="molecule type" value="Genomic_DNA"/>
</dbReference>
<dbReference type="RefSeq" id="WP_075998726.1">
    <property type="nucleotide sequence ID" value="NZ_PKUS01000029.1"/>
</dbReference>
<evidence type="ECO:0000256" key="2">
    <source>
        <dbReference type="ARBA" id="ARBA00023125"/>
    </source>
</evidence>
<evidence type="ECO:0000256" key="1">
    <source>
        <dbReference type="ARBA" id="ARBA00023015"/>
    </source>
</evidence>
<proteinExistence type="predicted"/>
<reference evidence="6 7" key="1">
    <citation type="submission" date="2018-01" db="EMBL/GenBank/DDBJ databases">
        <title>The draft genome sequence of Halioglobus lutimaris HF004.</title>
        <authorList>
            <person name="Du Z.-J."/>
            <person name="Shi M.-J."/>
        </authorList>
    </citation>
    <scope>NUCLEOTIDE SEQUENCE [LARGE SCALE GENOMIC DNA]</scope>
    <source>
        <strain evidence="6 7">HF004</strain>
    </source>
</reference>
<evidence type="ECO:0000256" key="4">
    <source>
        <dbReference type="PROSITE-ProRule" id="PRU00335"/>
    </source>
</evidence>
<dbReference type="InterPro" id="IPR036271">
    <property type="entry name" value="Tet_transcr_reg_TetR-rel_C_sf"/>
</dbReference>
<dbReference type="InterPro" id="IPR001647">
    <property type="entry name" value="HTH_TetR"/>
</dbReference>
<dbReference type="GO" id="GO:0000976">
    <property type="term" value="F:transcription cis-regulatory region binding"/>
    <property type="evidence" value="ECO:0007669"/>
    <property type="project" value="TreeGrafter"/>
</dbReference>
<keyword evidence="7" id="KW-1185">Reference proteome</keyword>
<feature type="domain" description="HTH tetR-type" evidence="5">
    <location>
        <begin position="14"/>
        <end position="74"/>
    </location>
</feature>
<dbReference type="OrthoDB" id="7618612at2"/>
<organism evidence="6 7">
    <name type="scientific">Pseudohalioglobus lutimaris</name>
    <dbReference type="NCBI Taxonomy" id="1737061"/>
    <lineage>
        <taxon>Bacteria</taxon>
        <taxon>Pseudomonadati</taxon>
        <taxon>Pseudomonadota</taxon>
        <taxon>Gammaproteobacteria</taxon>
        <taxon>Cellvibrionales</taxon>
        <taxon>Halieaceae</taxon>
        <taxon>Pseudohalioglobus</taxon>
    </lineage>
</organism>
<dbReference type="PANTHER" id="PTHR30055:SF234">
    <property type="entry name" value="HTH-TYPE TRANSCRIPTIONAL REGULATOR BETI"/>
    <property type="match status" value="1"/>
</dbReference>
<dbReference type="Gene3D" id="1.10.357.10">
    <property type="entry name" value="Tetracycline Repressor, domain 2"/>
    <property type="match status" value="1"/>
</dbReference>
<evidence type="ECO:0000259" key="5">
    <source>
        <dbReference type="PROSITE" id="PS50977"/>
    </source>
</evidence>
<keyword evidence="1" id="KW-0805">Transcription regulation</keyword>
<comment type="caution">
    <text evidence="6">The sequence shown here is derived from an EMBL/GenBank/DDBJ whole genome shotgun (WGS) entry which is preliminary data.</text>
</comment>
<evidence type="ECO:0000313" key="6">
    <source>
        <dbReference type="EMBL" id="PLW67425.1"/>
    </source>
</evidence>
<dbReference type="PANTHER" id="PTHR30055">
    <property type="entry name" value="HTH-TYPE TRANSCRIPTIONAL REGULATOR RUTR"/>
    <property type="match status" value="1"/>
</dbReference>
<dbReference type="InterPro" id="IPR009057">
    <property type="entry name" value="Homeodomain-like_sf"/>
</dbReference>
<dbReference type="Pfam" id="PF00440">
    <property type="entry name" value="TetR_N"/>
    <property type="match status" value="1"/>
</dbReference>
<dbReference type="GO" id="GO:0003700">
    <property type="term" value="F:DNA-binding transcription factor activity"/>
    <property type="evidence" value="ECO:0007669"/>
    <property type="project" value="TreeGrafter"/>
</dbReference>
<dbReference type="AlphaFoldDB" id="A0A2N5WYV0"/>
<protein>
    <submittedName>
        <fullName evidence="6">TetR/AcrR family transcriptional regulator</fullName>
    </submittedName>
</protein>
<keyword evidence="2 4" id="KW-0238">DNA-binding</keyword>
<evidence type="ECO:0000313" key="7">
    <source>
        <dbReference type="Proteomes" id="UP000235005"/>
    </source>
</evidence>
<dbReference type="InterPro" id="IPR050109">
    <property type="entry name" value="HTH-type_TetR-like_transc_reg"/>
</dbReference>
<gene>
    <name evidence="6" type="ORF">C0039_16925</name>
</gene>
<dbReference type="PROSITE" id="PS50977">
    <property type="entry name" value="HTH_TETR_2"/>
    <property type="match status" value="1"/>
</dbReference>
<sequence>MKEASFPKVSDTTHQRREHILQAATQVIAQDGLSGFSVRTVAKKAGCSRGLVEHYFRNKASLLLASAEWADEQYLHRVNAAVAAKTGLSALEVRLRCLLPYDDITLDDWKVRVAFWHQGTTLTSLEGTSNRSFYTVYNAILKDLKDAQEQGEIAAKIPVRVTSEMLLLTVMGLCVSCLNNPQLRTRKPLDRRMTMFLNFLKSGNVADLEVGDPEVEY</sequence>
<dbReference type="SUPFAM" id="SSF48498">
    <property type="entry name" value="Tetracyclin repressor-like, C-terminal domain"/>
    <property type="match status" value="1"/>
</dbReference>
<dbReference type="PRINTS" id="PR00455">
    <property type="entry name" value="HTHTETR"/>
</dbReference>
<evidence type="ECO:0000256" key="3">
    <source>
        <dbReference type="ARBA" id="ARBA00023163"/>
    </source>
</evidence>
<dbReference type="Proteomes" id="UP000235005">
    <property type="component" value="Unassembled WGS sequence"/>
</dbReference>
<accession>A0A2N5WYV0</accession>